<protein>
    <submittedName>
        <fullName evidence="1">Uncharacterized protein</fullName>
    </submittedName>
</protein>
<reference evidence="1" key="1">
    <citation type="submission" date="2018-05" db="EMBL/GenBank/DDBJ databases">
        <authorList>
            <person name="Lanie J.A."/>
            <person name="Ng W.-L."/>
            <person name="Kazmierczak K.M."/>
            <person name="Andrzejewski T.M."/>
            <person name="Davidsen T.M."/>
            <person name="Wayne K.J."/>
            <person name="Tettelin H."/>
            <person name="Glass J.I."/>
            <person name="Rusch D."/>
            <person name="Podicherti R."/>
            <person name="Tsui H.-C.T."/>
            <person name="Winkler M.E."/>
        </authorList>
    </citation>
    <scope>NUCLEOTIDE SEQUENCE</scope>
</reference>
<dbReference type="EMBL" id="UINC01015040">
    <property type="protein sequence ID" value="SVA63654.1"/>
    <property type="molecule type" value="Genomic_DNA"/>
</dbReference>
<evidence type="ECO:0000313" key="1">
    <source>
        <dbReference type="EMBL" id="SVA63654.1"/>
    </source>
</evidence>
<dbReference type="PROSITE" id="PS51257">
    <property type="entry name" value="PROKAR_LIPOPROTEIN"/>
    <property type="match status" value="1"/>
</dbReference>
<organism evidence="1">
    <name type="scientific">marine metagenome</name>
    <dbReference type="NCBI Taxonomy" id="408172"/>
    <lineage>
        <taxon>unclassified sequences</taxon>
        <taxon>metagenomes</taxon>
        <taxon>ecological metagenomes</taxon>
    </lineage>
</organism>
<sequence>MNKLLYTVLGSILILASCDGRGQKPEHSQNGQPEDKYACSINSAGYCIFTGTPHNTGLQTGTNNIVNSNGSVLFSMTEAVAANSSEEVLKAKGTPAQDGDDMIKSSQTGLTNDEKSFHKVMAIMFPIRNALMYEIADLNQSKWDELVTELQKRGIKETTFTDGTTPKDNYYGRQGVFDLAKSPGGRDIHHDVMKFLEESGLYLLCHVTSDDFNQMLKDTHPEGHDSCGNAGIKTKIPF</sequence>
<gene>
    <name evidence="1" type="ORF">METZ01_LOCUS116508</name>
</gene>
<proteinExistence type="predicted"/>
<name>A0A381XFV9_9ZZZZ</name>
<accession>A0A381XFV9</accession>
<dbReference type="AlphaFoldDB" id="A0A381XFV9"/>